<name>J9F9Y7_9ZZZZ</name>
<evidence type="ECO:0000313" key="1">
    <source>
        <dbReference type="EMBL" id="EJW91258.1"/>
    </source>
</evidence>
<feature type="non-terminal residue" evidence="1">
    <location>
        <position position="1"/>
    </location>
</feature>
<dbReference type="SUPFAM" id="SSF55681">
    <property type="entry name" value="Class II aaRS and biotin synthetases"/>
    <property type="match status" value="1"/>
</dbReference>
<sequence>DAAILMNPQTWVASGHLGGFSDPLMDCRECKERFQSR</sequence>
<dbReference type="InterPro" id="IPR045864">
    <property type="entry name" value="aa-tRNA-synth_II/BPL/LPL"/>
</dbReference>
<dbReference type="Gene3D" id="3.30.930.10">
    <property type="entry name" value="Bira Bifunctional Protein, Domain 2"/>
    <property type="match status" value="1"/>
</dbReference>
<organism evidence="1">
    <name type="scientific">gut metagenome</name>
    <dbReference type="NCBI Taxonomy" id="749906"/>
    <lineage>
        <taxon>unclassified sequences</taxon>
        <taxon>metagenomes</taxon>
        <taxon>organismal metagenomes</taxon>
    </lineage>
</organism>
<gene>
    <name evidence="1" type="ORF">EVA_20635</name>
</gene>
<comment type="caution">
    <text evidence="1">The sequence shown here is derived from an EMBL/GenBank/DDBJ whole genome shotgun (WGS) entry which is preliminary data.</text>
</comment>
<reference evidence="1" key="1">
    <citation type="journal article" date="2012" name="PLoS ONE">
        <title>Gene sets for utilization of primary and secondary nutrition supplies in the distal gut of endangered iberian lynx.</title>
        <authorList>
            <person name="Alcaide M."/>
            <person name="Messina E."/>
            <person name="Richter M."/>
            <person name="Bargiela R."/>
            <person name="Peplies J."/>
            <person name="Huws S.A."/>
            <person name="Newbold C.J."/>
            <person name="Golyshin P.N."/>
            <person name="Simon M.A."/>
            <person name="Lopez G."/>
            <person name="Yakimov M.M."/>
            <person name="Ferrer M."/>
        </authorList>
    </citation>
    <scope>NUCLEOTIDE SEQUENCE</scope>
</reference>
<proteinExistence type="predicted"/>
<dbReference type="EMBL" id="AMCI01008295">
    <property type="protein sequence ID" value="EJW91258.1"/>
    <property type="molecule type" value="Genomic_DNA"/>
</dbReference>
<accession>J9F9Y7</accession>
<dbReference type="AlphaFoldDB" id="J9F9Y7"/>
<protein>
    <submittedName>
        <fullName evidence="1">Uncharacterized protein</fullName>
    </submittedName>
</protein>